<keyword evidence="1" id="KW-1133">Transmembrane helix</keyword>
<comment type="caution">
    <text evidence="2">The sequence shown here is derived from an EMBL/GenBank/DDBJ whole genome shotgun (WGS) entry which is preliminary data.</text>
</comment>
<feature type="transmembrane region" description="Helical" evidence="1">
    <location>
        <begin position="6"/>
        <end position="22"/>
    </location>
</feature>
<dbReference type="RefSeq" id="WP_125992841.1">
    <property type="nucleotide sequence ID" value="NZ_JACHNY010000003.1"/>
</dbReference>
<gene>
    <name evidence="2" type="ORF">GGQ96_001693</name>
</gene>
<dbReference type="AlphaFoldDB" id="A0A7W7AJW8"/>
<accession>A0A7W7AJW8</accession>
<name>A0A7W7AJW8_9SPHN</name>
<keyword evidence="1" id="KW-0472">Membrane</keyword>
<organism evidence="2 3">
    <name type="scientific">Sphingomonas abaci</name>
    <dbReference type="NCBI Taxonomy" id="237611"/>
    <lineage>
        <taxon>Bacteria</taxon>
        <taxon>Pseudomonadati</taxon>
        <taxon>Pseudomonadota</taxon>
        <taxon>Alphaproteobacteria</taxon>
        <taxon>Sphingomonadales</taxon>
        <taxon>Sphingomonadaceae</taxon>
        <taxon>Sphingomonas</taxon>
    </lineage>
</organism>
<dbReference type="EMBL" id="JACHNY010000003">
    <property type="protein sequence ID" value="MBB4617565.1"/>
    <property type="molecule type" value="Genomic_DNA"/>
</dbReference>
<protein>
    <submittedName>
        <fullName evidence="2">Uncharacterized protein</fullName>
    </submittedName>
</protein>
<proteinExistence type="predicted"/>
<reference evidence="2 3" key="1">
    <citation type="submission" date="2020-08" db="EMBL/GenBank/DDBJ databases">
        <title>Genomic Encyclopedia of Type Strains, Phase IV (KMG-IV): sequencing the most valuable type-strain genomes for metagenomic binning, comparative biology and taxonomic classification.</title>
        <authorList>
            <person name="Goeker M."/>
        </authorList>
    </citation>
    <scope>NUCLEOTIDE SEQUENCE [LARGE SCALE GENOMIC DNA]</scope>
    <source>
        <strain evidence="2 3">DSM 15867</strain>
    </source>
</reference>
<keyword evidence="3" id="KW-1185">Reference proteome</keyword>
<feature type="transmembrane region" description="Helical" evidence="1">
    <location>
        <begin position="57"/>
        <end position="74"/>
    </location>
</feature>
<dbReference type="Proteomes" id="UP000574769">
    <property type="component" value="Unassembled WGS sequence"/>
</dbReference>
<evidence type="ECO:0000313" key="3">
    <source>
        <dbReference type="Proteomes" id="UP000574769"/>
    </source>
</evidence>
<evidence type="ECO:0000256" key="1">
    <source>
        <dbReference type="SAM" id="Phobius"/>
    </source>
</evidence>
<sequence length="80" mass="9000">MQTIYDWVTVAFFAGLVVLLLQRSIGPEESQDSMYHYIAPALGCAVTNWLGNNGYDIFAVLVFVAALAYTWYFLKPFARA</sequence>
<keyword evidence="1" id="KW-0812">Transmembrane</keyword>
<dbReference type="InterPro" id="IPR054655">
    <property type="entry name" value="XrtV-like"/>
</dbReference>
<dbReference type="NCBIfam" id="NF045607">
    <property type="entry name" value="exo_Victor_syst"/>
    <property type="match status" value="1"/>
</dbReference>
<evidence type="ECO:0000313" key="2">
    <source>
        <dbReference type="EMBL" id="MBB4617565.1"/>
    </source>
</evidence>